<dbReference type="PANTHER" id="PTHR42743">
    <property type="entry name" value="AMINO-ACID AMINOTRANSFERASE"/>
    <property type="match status" value="1"/>
</dbReference>
<dbReference type="Proteomes" id="UP000595095">
    <property type="component" value="Chromosome"/>
</dbReference>
<evidence type="ECO:0000256" key="6">
    <source>
        <dbReference type="ARBA" id="ARBA00023239"/>
    </source>
</evidence>
<evidence type="ECO:0000256" key="8">
    <source>
        <dbReference type="ARBA" id="ARBA00035676"/>
    </source>
</evidence>
<dbReference type="AlphaFoldDB" id="A0A7S9HBQ3"/>
<dbReference type="Pfam" id="PF01063">
    <property type="entry name" value="Aminotran_4"/>
    <property type="match status" value="1"/>
</dbReference>
<dbReference type="Gene3D" id="3.30.470.10">
    <property type="match status" value="1"/>
</dbReference>
<name>A0A7S9HBQ3_9ALTE</name>
<gene>
    <name evidence="11" type="primary">pabC</name>
    <name evidence="11" type="ORF">IT774_09350</name>
</gene>
<dbReference type="EC" id="4.1.3.38" evidence="8 10"/>
<dbReference type="InterPro" id="IPR017824">
    <property type="entry name" value="Aminodeoxychorismate_lyase_IV"/>
</dbReference>
<dbReference type="SUPFAM" id="SSF56752">
    <property type="entry name" value="D-aminoacid aminotransferase-like PLP-dependent enzymes"/>
    <property type="match status" value="1"/>
</dbReference>
<sequence>MTEFAINDRLPNYGDGLFTTMLVNNGRIALFAGHVARLQHNAQRLGIALNTEHLQHEMRQQARQLGDGTLKLLVSAGAGGRGYKRDPASMPGLHFSGSAYPAHYRQWQAAGIGMGLSTVTLARQPALAGLKHTNRLEQVLIKQAMPDQVDDVLVCDTQGMLIEASAANVFWRIGQRWFTPDLSYSGVAGVMREFVLAQFAANGVLCEIGQYASGTLAQASNVFICNALMQMVPVHTLQLNHQTYRFPIDDVLSLQRQWQPAFQDEYDTF</sequence>
<dbReference type="GO" id="GO:0030170">
    <property type="term" value="F:pyridoxal phosphate binding"/>
    <property type="evidence" value="ECO:0007669"/>
    <property type="project" value="InterPro"/>
</dbReference>
<dbReference type="NCBIfam" id="TIGR03461">
    <property type="entry name" value="pabC_Proteo"/>
    <property type="match status" value="1"/>
</dbReference>
<dbReference type="InterPro" id="IPR001544">
    <property type="entry name" value="Aminotrans_IV"/>
</dbReference>
<evidence type="ECO:0000313" key="11">
    <source>
        <dbReference type="EMBL" id="QPG04461.1"/>
    </source>
</evidence>
<reference evidence="11 12" key="1">
    <citation type="submission" date="2020-11" db="EMBL/GenBank/DDBJ databases">
        <title>Complete genome sequence for Salinimonas sp. strain G2-b.</title>
        <authorList>
            <person name="Park S.-J."/>
        </authorList>
    </citation>
    <scope>NUCLEOTIDE SEQUENCE [LARGE SCALE GENOMIC DNA]</scope>
    <source>
        <strain evidence="11 12">G2-b</strain>
    </source>
</reference>
<comment type="catalytic activity">
    <reaction evidence="9">
        <text>4-amino-4-deoxychorismate = 4-aminobenzoate + pyruvate + H(+)</text>
        <dbReference type="Rhea" id="RHEA:16201"/>
        <dbReference type="ChEBI" id="CHEBI:15361"/>
        <dbReference type="ChEBI" id="CHEBI:15378"/>
        <dbReference type="ChEBI" id="CHEBI:17836"/>
        <dbReference type="ChEBI" id="CHEBI:58406"/>
        <dbReference type="EC" id="4.1.3.38"/>
    </reaction>
</comment>
<dbReference type="GO" id="GO:0008696">
    <property type="term" value="F:4-amino-4-deoxychorismate lyase activity"/>
    <property type="evidence" value="ECO:0007669"/>
    <property type="project" value="UniProtKB-UniRule"/>
</dbReference>
<dbReference type="InterPro" id="IPR043131">
    <property type="entry name" value="BCAT-like_N"/>
</dbReference>
<evidence type="ECO:0000313" key="12">
    <source>
        <dbReference type="Proteomes" id="UP000595095"/>
    </source>
</evidence>
<accession>A0A7S9HBQ3</accession>
<dbReference type="Gene3D" id="3.20.10.10">
    <property type="entry name" value="D-amino Acid Aminotransferase, subunit A, domain 2"/>
    <property type="match status" value="1"/>
</dbReference>
<dbReference type="EMBL" id="CP064795">
    <property type="protein sequence ID" value="QPG04461.1"/>
    <property type="molecule type" value="Genomic_DNA"/>
</dbReference>
<dbReference type="InterPro" id="IPR036038">
    <property type="entry name" value="Aminotransferase-like"/>
</dbReference>
<dbReference type="GO" id="GO:0008153">
    <property type="term" value="P:4-aminobenzoate biosynthetic process"/>
    <property type="evidence" value="ECO:0007669"/>
    <property type="project" value="UniProtKB-UniRule"/>
</dbReference>
<dbReference type="InterPro" id="IPR043132">
    <property type="entry name" value="BCAT-like_C"/>
</dbReference>
<evidence type="ECO:0000256" key="7">
    <source>
        <dbReference type="ARBA" id="ARBA00035633"/>
    </source>
</evidence>
<evidence type="ECO:0000256" key="4">
    <source>
        <dbReference type="ARBA" id="ARBA00022898"/>
    </source>
</evidence>
<dbReference type="InterPro" id="IPR050571">
    <property type="entry name" value="Class-IV_PLP-Dep_Aminotrnsfr"/>
</dbReference>
<keyword evidence="12" id="KW-1185">Reference proteome</keyword>
<dbReference type="PANTHER" id="PTHR42743:SF2">
    <property type="entry name" value="AMINODEOXYCHORISMATE LYASE"/>
    <property type="match status" value="1"/>
</dbReference>
<protein>
    <recommendedName>
        <fullName evidence="8 10">Aminodeoxychorismate lyase</fullName>
        <ecNumber evidence="8 10">4.1.3.38</ecNumber>
    </recommendedName>
</protein>
<comment type="subunit">
    <text evidence="3">Homodimer.</text>
</comment>
<evidence type="ECO:0000256" key="5">
    <source>
        <dbReference type="ARBA" id="ARBA00022909"/>
    </source>
</evidence>
<evidence type="ECO:0000256" key="2">
    <source>
        <dbReference type="ARBA" id="ARBA00009320"/>
    </source>
</evidence>
<evidence type="ECO:0000256" key="9">
    <source>
        <dbReference type="ARBA" id="ARBA00049529"/>
    </source>
</evidence>
<dbReference type="GO" id="GO:0046656">
    <property type="term" value="P:folic acid biosynthetic process"/>
    <property type="evidence" value="ECO:0007669"/>
    <property type="project" value="UniProtKB-KW"/>
</dbReference>
<evidence type="ECO:0000256" key="10">
    <source>
        <dbReference type="NCBIfam" id="TIGR03461"/>
    </source>
</evidence>
<dbReference type="NCBIfam" id="NF004761">
    <property type="entry name" value="PRK06092.1"/>
    <property type="match status" value="1"/>
</dbReference>
<dbReference type="GO" id="GO:0005829">
    <property type="term" value="C:cytosol"/>
    <property type="evidence" value="ECO:0007669"/>
    <property type="project" value="TreeGrafter"/>
</dbReference>
<evidence type="ECO:0000256" key="1">
    <source>
        <dbReference type="ARBA" id="ARBA00001933"/>
    </source>
</evidence>
<organism evidence="11 12">
    <name type="scientific">Salinimonas marina</name>
    <dbReference type="NCBI Taxonomy" id="2785918"/>
    <lineage>
        <taxon>Bacteria</taxon>
        <taxon>Pseudomonadati</taxon>
        <taxon>Pseudomonadota</taxon>
        <taxon>Gammaproteobacteria</taxon>
        <taxon>Alteromonadales</taxon>
        <taxon>Alteromonadaceae</taxon>
        <taxon>Alteromonas/Salinimonas group</taxon>
        <taxon>Salinimonas</taxon>
    </lineage>
</organism>
<comment type="pathway">
    <text evidence="7">Cofactor biosynthesis; tetrahydrofolate biosynthesis; 4-aminobenzoate from chorismate: step 2/2.</text>
</comment>
<dbReference type="KEGG" id="smaa:IT774_09350"/>
<keyword evidence="5" id="KW-0289">Folate biosynthesis</keyword>
<evidence type="ECO:0000256" key="3">
    <source>
        <dbReference type="ARBA" id="ARBA00011738"/>
    </source>
</evidence>
<proteinExistence type="inferred from homology"/>
<dbReference type="RefSeq" id="WP_195809557.1">
    <property type="nucleotide sequence ID" value="NZ_CP064795.1"/>
</dbReference>
<keyword evidence="6 11" id="KW-0456">Lyase</keyword>
<comment type="similarity">
    <text evidence="2">Belongs to the class-IV pyridoxal-phosphate-dependent aminotransferase family.</text>
</comment>
<comment type="cofactor">
    <cofactor evidence="1">
        <name>pyridoxal 5'-phosphate</name>
        <dbReference type="ChEBI" id="CHEBI:597326"/>
    </cofactor>
</comment>
<keyword evidence="4" id="KW-0663">Pyridoxal phosphate</keyword>